<organism evidence="3 4">
    <name type="scientific">Streptomyces albus</name>
    <dbReference type="NCBI Taxonomy" id="1888"/>
    <lineage>
        <taxon>Bacteria</taxon>
        <taxon>Bacillati</taxon>
        <taxon>Actinomycetota</taxon>
        <taxon>Actinomycetes</taxon>
        <taxon>Kitasatosporales</taxon>
        <taxon>Streptomycetaceae</taxon>
        <taxon>Streptomyces</taxon>
    </lineage>
</organism>
<dbReference type="AlphaFoldDB" id="A0A8H1L363"/>
<evidence type="ECO:0000259" key="2">
    <source>
        <dbReference type="Pfam" id="PF20613"/>
    </source>
</evidence>
<protein>
    <recommendedName>
        <fullName evidence="2">HipA-like kinase domain-containing protein</fullName>
    </recommendedName>
</protein>
<gene>
    <name evidence="3" type="ORF">D8771_30745</name>
</gene>
<name>A0A8H1L363_9ACTN</name>
<dbReference type="RefSeq" id="WP_016467515.1">
    <property type="nucleotide sequence ID" value="NZ_BBQG01000031.1"/>
</dbReference>
<sequence length="272" mass="29195">MLPEVTATRYVTPLREGGSLPGLVEADDLGTYVMKFTGAGQGRKTLVAEVLCAGLARRLGLRVPDLVRIWLDPVIGRSEPDEEVQQLLKASGGLNLGMDFLPGSLGFDALAYEVDAAEAGRVVWFDALVGNVDRSWRNPNMLVWHGDLWLIDHGATLIFHHNWAGAEAAAERPYDASDHALAPFGPRIEEAAAELAPRVTEGLLAECAAEIPDEWLADEAGFADPDAVRAAYTGVLAARARTIHERITVGEPSKDRPSQAPGWLTGKGGDAK</sequence>
<dbReference type="EMBL" id="RCIY01000106">
    <property type="protein sequence ID" value="TGG76365.1"/>
    <property type="molecule type" value="Genomic_DNA"/>
</dbReference>
<accession>A0A8H1L363</accession>
<dbReference type="GeneID" id="75185149"/>
<evidence type="ECO:0000256" key="1">
    <source>
        <dbReference type="SAM" id="MobiDB-lite"/>
    </source>
</evidence>
<reference evidence="3 4" key="1">
    <citation type="submission" date="2018-10" db="EMBL/GenBank/DDBJ databases">
        <title>Isolation of pseudouridimycin from Streptomyces albus DSM 40763.</title>
        <authorList>
            <person name="Rosenqvist P."/>
            <person name="Metsae-Ketelae M."/>
            <person name="Virta P."/>
        </authorList>
    </citation>
    <scope>NUCLEOTIDE SEQUENCE [LARGE SCALE GENOMIC DNA]</scope>
    <source>
        <strain evidence="3 4">DSM 40763</strain>
    </source>
</reference>
<dbReference type="Pfam" id="PF20613">
    <property type="entry name" value="HipA_2"/>
    <property type="match status" value="1"/>
</dbReference>
<feature type="domain" description="HipA-like kinase" evidence="2">
    <location>
        <begin position="14"/>
        <end position="221"/>
    </location>
</feature>
<comment type="caution">
    <text evidence="3">The sequence shown here is derived from an EMBL/GenBank/DDBJ whole genome shotgun (WGS) entry which is preliminary data.</text>
</comment>
<proteinExistence type="predicted"/>
<evidence type="ECO:0000313" key="3">
    <source>
        <dbReference type="EMBL" id="TGG76365.1"/>
    </source>
</evidence>
<dbReference type="InterPro" id="IPR046748">
    <property type="entry name" value="HipA_2"/>
</dbReference>
<evidence type="ECO:0000313" key="4">
    <source>
        <dbReference type="Proteomes" id="UP000298111"/>
    </source>
</evidence>
<dbReference type="Proteomes" id="UP000298111">
    <property type="component" value="Unassembled WGS sequence"/>
</dbReference>
<feature type="compositionally biased region" description="Basic and acidic residues" evidence="1">
    <location>
        <begin position="247"/>
        <end position="257"/>
    </location>
</feature>
<feature type="region of interest" description="Disordered" evidence="1">
    <location>
        <begin position="247"/>
        <end position="272"/>
    </location>
</feature>